<organism evidence="2 3">
    <name type="scientific">Cupriavidus taiwanensis</name>
    <dbReference type="NCBI Taxonomy" id="164546"/>
    <lineage>
        <taxon>Bacteria</taxon>
        <taxon>Pseudomonadati</taxon>
        <taxon>Pseudomonadota</taxon>
        <taxon>Betaproteobacteria</taxon>
        <taxon>Burkholderiales</taxon>
        <taxon>Burkholderiaceae</taxon>
        <taxon>Cupriavidus</taxon>
    </lineage>
</organism>
<sequence>MFLFLFRRAAMTALMPRHFTTFDGHRRIASGPLPDNALALRRALDHGAAGPVLVFDDSTGRSIDLDTSGTEDEIVERSAVRAAQLAAPLPAAGEGEGGEGGARPEAAEPRGRGRPKLGVVSREVTLLPRHWEWLAAQPGGASVALRKLVEQARRDHAGKDRSRAASERAYHFMVAIAGDLAGFEEASRALFARDLEGFARQIADWPADVRDHALRLADSNG</sequence>
<dbReference type="AlphaFoldDB" id="A0A976AUS5"/>
<comment type="caution">
    <text evidence="2">The sequence shown here is derived from an EMBL/GenBank/DDBJ whole genome shotgun (WGS) entry which is preliminary data.</text>
</comment>
<dbReference type="Pfam" id="PF09998">
    <property type="entry name" value="DUF2239"/>
    <property type="match status" value="1"/>
</dbReference>
<feature type="region of interest" description="Disordered" evidence="1">
    <location>
        <begin position="86"/>
        <end position="115"/>
    </location>
</feature>
<name>A0A976AUS5_9BURK</name>
<gene>
    <name evidence="2" type="ORF">CBM2613_A220010</name>
</gene>
<evidence type="ECO:0008006" key="4">
    <source>
        <dbReference type="Google" id="ProtNLM"/>
    </source>
</evidence>
<proteinExistence type="predicted"/>
<accession>A0A976AUS5</accession>
<evidence type="ECO:0000256" key="1">
    <source>
        <dbReference type="SAM" id="MobiDB-lite"/>
    </source>
</evidence>
<dbReference type="InterPro" id="IPR018715">
    <property type="entry name" value="DUF2239"/>
</dbReference>
<dbReference type="Proteomes" id="UP000256952">
    <property type="component" value="Chromosome CBM2613_a"/>
</dbReference>
<reference evidence="2 3" key="1">
    <citation type="submission" date="2018-01" db="EMBL/GenBank/DDBJ databases">
        <authorList>
            <person name="Clerissi C."/>
        </authorList>
    </citation>
    <scope>NUCLEOTIDE SEQUENCE [LARGE SCALE GENOMIC DNA]</scope>
    <source>
        <strain evidence="2">Cupriavidus taiwanensis STM 8556</strain>
    </source>
</reference>
<protein>
    <recommendedName>
        <fullName evidence="4">DUF2239 domain-containing protein</fullName>
    </recommendedName>
</protein>
<evidence type="ECO:0000313" key="2">
    <source>
        <dbReference type="EMBL" id="SOZ56177.1"/>
    </source>
</evidence>
<evidence type="ECO:0000313" key="3">
    <source>
        <dbReference type="Proteomes" id="UP000256952"/>
    </source>
</evidence>
<dbReference type="EMBL" id="OFTH01000015">
    <property type="protein sequence ID" value="SOZ56177.1"/>
    <property type="molecule type" value="Genomic_DNA"/>
</dbReference>